<evidence type="ECO:0000256" key="8">
    <source>
        <dbReference type="ARBA" id="ARBA00023136"/>
    </source>
</evidence>
<dbReference type="Pfam" id="PF10266">
    <property type="entry name" value="Strumpellin"/>
    <property type="match status" value="2"/>
</dbReference>
<dbReference type="GO" id="GO:0005524">
    <property type="term" value="F:ATP binding"/>
    <property type="evidence" value="ECO:0007669"/>
    <property type="project" value="UniProtKB-KW"/>
</dbReference>
<feature type="transmembrane region" description="Helical" evidence="10">
    <location>
        <begin position="1659"/>
        <end position="1680"/>
    </location>
</feature>
<feature type="transmembrane region" description="Helical" evidence="10">
    <location>
        <begin position="1194"/>
        <end position="1220"/>
    </location>
</feature>
<reference evidence="12 13" key="1">
    <citation type="submission" date="2017-12" db="EMBL/GenBank/DDBJ databases">
        <title>Sequencing, de novo assembly and annotation of complete genome of a new Thraustochytrid species, strain FCC1311.</title>
        <authorList>
            <person name="Sedici K."/>
            <person name="Godart F."/>
            <person name="Aiese Cigliano R."/>
            <person name="Sanseverino W."/>
            <person name="Barakat M."/>
            <person name="Ortet P."/>
            <person name="Marechal E."/>
            <person name="Cagnac O."/>
            <person name="Amato A."/>
        </authorList>
    </citation>
    <scope>NUCLEOTIDE SEQUENCE [LARGE SCALE GENOMIC DNA]</scope>
</reference>
<gene>
    <name evidence="12" type="ORF">FCC1311_064242</name>
</gene>
<dbReference type="PANTHER" id="PTHR15691">
    <property type="entry name" value="WASH COMPLEX SUBUNIT 5"/>
    <property type="match status" value="1"/>
</dbReference>
<keyword evidence="5" id="KW-0547">Nucleotide-binding</keyword>
<evidence type="ECO:0000256" key="3">
    <source>
        <dbReference type="ARBA" id="ARBA00022448"/>
    </source>
</evidence>
<evidence type="ECO:0000256" key="4">
    <source>
        <dbReference type="ARBA" id="ARBA00022692"/>
    </source>
</evidence>
<comment type="caution">
    <text evidence="12">The sequence shown here is derived from an EMBL/GenBank/DDBJ whole genome shotgun (WGS) entry which is preliminary data.</text>
</comment>
<dbReference type="GO" id="GO:0016887">
    <property type="term" value="F:ATP hydrolysis activity"/>
    <property type="evidence" value="ECO:0007669"/>
    <property type="project" value="InterPro"/>
</dbReference>
<dbReference type="InterPro" id="IPR043926">
    <property type="entry name" value="ABCG_dom"/>
</dbReference>
<feature type="transmembrane region" description="Helical" evidence="10">
    <location>
        <begin position="1823"/>
        <end position="1843"/>
    </location>
</feature>
<evidence type="ECO:0000256" key="7">
    <source>
        <dbReference type="ARBA" id="ARBA00022989"/>
    </source>
</evidence>
<organism evidence="12 13">
    <name type="scientific">Hondaea fermentalgiana</name>
    <dbReference type="NCBI Taxonomy" id="2315210"/>
    <lineage>
        <taxon>Eukaryota</taxon>
        <taxon>Sar</taxon>
        <taxon>Stramenopiles</taxon>
        <taxon>Bigyra</taxon>
        <taxon>Labyrinthulomycetes</taxon>
        <taxon>Thraustochytrida</taxon>
        <taxon>Thraustochytriidae</taxon>
        <taxon>Hondaea</taxon>
    </lineage>
</organism>
<dbReference type="GO" id="GO:0051125">
    <property type="term" value="P:regulation of actin nucleation"/>
    <property type="evidence" value="ECO:0007669"/>
    <property type="project" value="TreeGrafter"/>
</dbReference>
<keyword evidence="6" id="KW-0067">ATP-binding</keyword>
<keyword evidence="8 10" id="KW-0472">Membrane</keyword>
<feature type="transmembrane region" description="Helical" evidence="10">
    <location>
        <begin position="1757"/>
        <end position="1775"/>
    </location>
</feature>
<dbReference type="CDD" id="cd03213">
    <property type="entry name" value="ABCG_EPDR"/>
    <property type="match status" value="1"/>
</dbReference>
<dbReference type="GO" id="GO:0030041">
    <property type="term" value="P:actin filament polymerization"/>
    <property type="evidence" value="ECO:0007669"/>
    <property type="project" value="TreeGrafter"/>
</dbReference>
<feature type="region of interest" description="Disordered" evidence="9">
    <location>
        <begin position="1933"/>
        <end position="1988"/>
    </location>
</feature>
<dbReference type="Gene3D" id="3.40.50.300">
    <property type="entry name" value="P-loop containing nucleotide triphosphate hydrolases"/>
    <property type="match status" value="1"/>
</dbReference>
<dbReference type="GO" id="GO:0071203">
    <property type="term" value="C:WASH complex"/>
    <property type="evidence" value="ECO:0007669"/>
    <property type="project" value="InterPro"/>
</dbReference>
<dbReference type="GO" id="GO:0140359">
    <property type="term" value="F:ABC-type transporter activity"/>
    <property type="evidence" value="ECO:0007669"/>
    <property type="project" value="InterPro"/>
</dbReference>
<comment type="subcellular location">
    <subcellularLocation>
        <location evidence="1">Membrane</location>
        <topology evidence="1">Multi-pass membrane protein</topology>
    </subcellularLocation>
</comment>
<evidence type="ECO:0000256" key="6">
    <source>
        <dbReference type="ARBA" id="ARBA00022840"/>
    </source>
</evidence>
<dbReference type="GO" id="GO:0005768">
    <property type="term" value="C:endosome"/>
    <property type="evidence" value="ECO:0007669"/>
    <property type="project" value="TreeGrafter"/>
</dbReference>
<feature type="region of interest" description="Disordered" evidence="9">
    <location>
        <begin position="1232"/>
        <end position="1277"/>
    </location>
</feature>
<proteinExistence type="inferred from homology"/>
<evidence type="ECO:0000259" key="11">
    <source>
        <dbReference type="PROSITE" id="PS50893"/>
    </source>
</evidence>
<dbReference type="GO" id="GO:0007032">
    <property type="term" value="P:endosome organization"/>
    <property type="evidence" value="ECO:0007669"/>
    <property type="project" value="TreeGrafter"/>
</dbReference>
<dbReference type="SUPFAM" id="SSF52540">
    <property type="entry name" value="P-loop containing nucleoside triphosphate hydrolases"/>
    <property type="match status" value="1"/>
</dbReference>
<dbReference type="GO" id="GO:0016020">
    <property type="term" value="C:membrane"/>
    <property type="evidence" value="ECO:0007669"/>
    <property type="project" value="UniProtKB-SubCell"/>
</dbReference>
<dbReference type="PROSITE" id="PS00211">
    <property type="entry name" value="ABC_TRANSPORTER_1"/>
    <property type="match status" value="1"/>
</dbReference>
<keyword evidence="13" id="KW-1185">Reference proteome</keyword>
<dbReference type="PANTHER" id="PTHR15691:SF6">
    <property type="entry name" value="WASH COMPLEX SUBUNIT 5"/>
    <property type="match status" value="1"/>
</dbReference>
<evidence type="ECO:0000313" key="12">
    <source>
        <dbReference type="EMBL" id="GBG30204.1"/>
    </source>
</evidence>
<protein>
    <submittedName>
        <fullName evidence="12">ABC transporter G family member 5</fullName>
    </submittedName>
</protein>
<evidence type="ECO:0000256" key="2">
    <source>
        <dbReference type="ARBA" id="ARBA00006224"/>
    </source>
</evidence>
<feature type="compositionally biased region" description="Polar residues" evidence="9">
    <location>
        <begin position="1933"/>
        <end position="1955"/>
    </location>
</feature>
<evidence type="ECO:0000256" key="9">
    <source>
        <dbReference type="SAM" id="MobiDB-lite"/>
    </source>
</evidence>
<dbReference type="InterPro" id="IPR019393">
    <property type="entry name" value="WASH_strumpellin"/>
</dbReference>
<dbReference type="InterPro" id="IPR003593">
    <property type="entry name" value="AAA+_ATPase"/>
</dbReference>
<dbReference type="OrthoDB" id="565118at2759"/>
<dbReference type="Pfam" id="PF00005">
    <property type="entry name" value="ABC_tran"/>
    <property type="match status" value="1"/>
</dbReference>
<sequence>MEEHGDLEDEHDLLGKRNACGQTLLQLVARGSAVVSEILKLSDAVPSVFQNSGNAQSKCDLVIFDFTYLKMQERFEERISADESLLARDLELQMRYAQLVDRFYLLFRAIVRYHRQLSTFWQDLESGFYIQYSVEEILMDRDGAQLMSEALYQYGVMLSLLELKLVPAVRERLVVFALRARGEAKLADLDAVLLLAKSDDFSRLRVDVKIARMIASKLELDDLYAMRRAFPRPDDRTTALGQQAAMLFVVLRFCPEILREGRASMRAIVDRFFSDNWVIPIHMGTWVNLRVAWREFPAAFAALEDAQEPPKNFDVREVQTSLDRFLVKGVLTDKFVLENLQRLLRVVRRSNVMIRWFMLHRAADSSLIAAKDLVELVLSAAQLEFIVKTKLKALHASKRETWASSRELASKRMGELCQYFTGTMALSRVQRNDTLVAWFTRIGSEIDALDHTKPTLAGRRIQKLVLALREVEKVDEIDTSLHVKQFLADSRELLLQMVRVVALDEALLANLDLVTDMSYAWELIADYMDLLHARIRKDPGSIQLLRATFLKLASILDVPLTRISQADSPDAPVVAAYYSGELVRFVQRVLSVIPRTMFDMLMQVTDLLVERLPAVPTRLEASKLREFSQAETRFRVAELSHWVSVFTEGVLAMQTTLLGVVEVDPRQLLEDGIRTELVSRVCAALDQHFTSPRSDGFGNITTKEMERQLVSAAASMKHLRHSLEFVQDYVSMNGLRVWHMELERIFGVYADVEVKNRPPSPGELQVPVHRDSQSITFLRRLEQMLYALTQADTSVYAPRRAAWLDMGSRAEVLGARLLRHLKEAVGVPAMKACGGTSRASAIVSWLVSLGRSQLLRIGIKHELCFTAQIESSLVYASSEVAKRRALAARAKVVCQENGDAEVVSPVHDVGHDEEKNSTLQSLLDRCGLSEPLCQQFGELADATSLSLDVPALLVIVLVDVLPRLQFDGTFSTLIPHGKHVGAAVNGYPLAAGLATVLAQLPNECTVGVLSGLGAYVRGCISEAFHARSGSKILAPGAVAAVHFVDAFVALTDVDSHLVAATFPVQCRAHLHLLHVPKLKFVGQWRQRWWAMLAVLASLVIEQTDAADDNACVFLLSNETCESVLGDAACAAAAVNPQAGSLSSFNFMSTPGCLSDTAADFGIPSNLRDQCINLLQFQYVFQNGKDKPVDNDPPVTMIVISILLVLYFIVPFAVFLAIAVLRIQFYQTLSDEDDEAKSSKEAPPRLMDTKSLGAGKGASKNGQGAINQSKDSKDESSADVTEESFPVYLSFHKLSYNVPLNKSAVKSAIKENGGKKPSTPGWDRKLILDNITGVFEPKTLSAIMGPSGCGKSTLLDILADRKHGGTTRGKVLVNGRPRSAMFKRVSGYVMQFDSLFPHLTVSETLRYTAELRITGTDLKDKKEAVAKVIRDLDLKRVAHSRVGGNGVPGISGGQARRVTVGIELITRPLVLFLDEPTTGLDSFSSLQLVRTLRVLADTGRTVVATIHQPRPDIFELFDLLLLMKSGRIAYFGPVLSIGTYFGNLGIHIPEDASVADFVVDLTYSGEGGKDSTSGSNIVAELADSFVGSAAHRRVWRLAEALEKRSLTGLPPPAASQFTKCNPDTGAILDSSAARFSQSIFRQLFILLRRSYKNMSRDRTYFLNVGIQMVQFLFYGLLFLGLRTESVDSDAGDLLGISNLSFLIMFQKRAFLFQVMNTIMLIEVVVIGNAFVEKKIFRREHASGAYSVAAYHGQFIVRFYVDAIWKGLVAAVLSYFFPPMRLTADGFFFYAAVLMVCSTFGAGLAFLMVSLVPDAEGASNIHAQILGTFGLYSGYFLVGELYYPVWMRWLYSLLPFRYSFEALELNEFTCLTEGEQTDILGIPLTLNRWTSLFIFMIWPPALHFGAMLFSFLYTRPSSFWSSTCSCCSKGDEDPNMSTLSQGASRSGSQELETQVSKPHQDQAAIEMVEPTVGRTSSNPDGGASDVANQV</sequence>
<feature type="transmembrane region" description="Helical" evidence="10">
    <location>
        <begin position="1890"/>
        <end position="1911"/>
    </location>
</feature>
<feature type="transmembrane region" description="Helical" evidence="10">
    <location>
        <begin position="1787"/>
        <end position="1811"/>
    </location>
</feature>
<evidence type="ECO:0000256" key="5">
    <source>
        <dbReference type="ARBA" id="ARBA00022741"/>
    </source>
</evidence>
<feature type="transmembrane region" description="Helical" evidence="10">
    <location>
        <begin position="1709"/>
        <end position="1730"/>
    </location>
</feature>
<feature type="domain" description="ABC transporter" evidence="11">
    <location>
        <begin position="1308"/>
        <end position="1549"/>
    </location>
</feature>
<evidence type="ECO:0000256" key="10">
    <source>
        <dbReference type="SAM" id="Phobius"/>
    </source>
</evidence>
<dbReference type="InterPro" id="IPR003439">
    <property type="entry name" value="ABC_transporter-like_ATP-bd"/>
</dbReference>
<feature type="compositionally biased region" description="Polar residues" evidence="9">
    <location>
        <begin position="1259"/>
        <end position="1268"/>
    </location>
</feature>
<dbReference type="InterPro" id="IPR013525">
    <property type="entry name" value="ABC2_TM"/>
</dbReference>
<dbReference type="Pfam" id="PF19055">
    <property type="entry name" value="ABC2_membrane_7"/>
    <property type="match status" value="1"/>
</dbReference>
<dbReference type="EMBL" id="BEYU01000073">
    <property type="protein sequence ID" value="GBG30204.1"/>
    <property type="molecule type" value="Genomic_DNA"/>
</dbReference>
<keyword evidence="3" id="KW-0813">Transport</keyword>
<keyword evidence="4 10" id="KW-0812">Transmembrane</keyword>
<dbReference type="InterPro" id="IPR017871">
    <property type="entry name" value="ABC_transporter-like_CS"/>
</dbReference>
<dbReference type="InParanoid" id="A0A2R5GQP4"/>
<dbReference type="Proteomes" id="UP000241890">
    <property type="component" value="Unassembled WGS sequence"/>
</dbReference>
<dbReference type="PROSITE" id="PS50893">
    <property type="entry name" value="ABC_TRANSPORTER_2"/>
    <property type="match status" value="1"/>
</dbReference>
<dbReference type="InterPro" id="IPR027417">
    <property type="entry name" value="P-loop_NTPase"/>
</dbReference>
<keyword evidence="7 10" id="KW-1133">Transmembrane helix</keyword>
<evidence type="ECO:0000313" key="13">
    <source>
        <dbReference type="Proteomes" id="UP000241890"/>
    </source>
</evidence>
<evidence type="ECO:0000256" key="1">
    <source>
        <dbReference type="ARBA" id="ARBA00004141"/>
    </source>
</evidence>
<dbReference type="SMART" id="SM00382">
    <property type="entry name" value="AAA"/>
    <property type="match status" value="1"/>
</dbReference>
<comment type="similarity">
    <text evidence="2">Belongs to the strumpellin family.</text>
</comment>
<name>A0A2R5GQP4_9STRA</name>
<accession>A0A2R5GQP4</accession>
<dbReference type="Pfam" id="PF01061">
    <property type="entry name" value="ABC2_membrane"/>
    <property type="match status" value="1"/>
</dbReference>
<dbReference type="GO" id="GO:0140285">
    <property type="term" value="P:endosome fission"/>
    <property type="evidence" value="ECO:0007669"/>
    <property type="project" value="TreeGrafter"/>
</dbReference>